<keyword evidence="2" id="KW-1133">Transmembrane helix</keyword>
<feature type="compositionally biased region" description="Polar residues" evidence="1">
    <location>
        <begin position="7"/>
        <end position="28"/>
    </location>
</feature>
<comment type="caution">
    <text evidence="3">The sequence shown here is derived from an EMBL/GenBank/DDBJ whole genome shotgun (WGS) entry which is preliminary data.</text>
</comment>
<evidence type="ECO:0000256" key="1">
    <source>
        <dbReference type="SAM" id="MobiDB-lite"/>
    </source>
</evidence>
<keyword evidence="2" id="KW-0812">Transmembrane</keyword>
<dbReference type="EMBL" id="JBJXBP010000008">
    <property type="protein sequence ID" value="KAL3812263.1"/>
    <property type="molecule type" value="Genomic_DNA"/>
</dbReference>
<evidence type="ECO:0000313" key="3">
    <source>
        <dbReference type="EMBL" id="KAL3812263.1"/>
    </source>
</evidence>
<gene>
    <name evidence="3" type="ORF">ACJIZ3_013531</name>
</gene>
<feature type="transmembrane region" description="Helical" evidence="2">
    <location>
        <begin position="192"/>
        <end position="211"/>
    </location>
</feature>
<proteinExistence type="predicted"/>
<protein>
    <submittedName>
        <fullName evidence="3">Uncharacterized protein</fullName>
    </submittedName>
</protein>
<feature type="region of interest" description="Disordered" evidence="1">
    <location>
        <begin position="1"/>
        <end position="33"/>
    </location>
</feature>
<dbReference type="AlphaFoldDB" id="A0ABD3RHA8"/>
<keyword evidence="2" id="KW-0472">Membrane</keyword>
<sequence>MRDLPIQTPQRTPQIDHTSANRRSNSTSDAKRNLHKVAKKSLSTEFTAVLEKNSSVSEPAKEVSDNPFIESAENFITPLNPVETPISKTIYVSDLTPSSSSTITFDKSVCFDALENKCEIPIDSSNNIESIEAEMVIDRLREARIKVMNSTDLSRSKSLLDALINVIIEEFCEGVYEEKDWLDKLLSNKCKMVVLTSVLWILVISVGWFFILRSKGLHTGPPPT</sequence>
<reference evidence="3 4" key="1">
    <citation type="submission" date="2024-12" db="EMBL/GenBank/DDBJ databases">
        <title>The unique morphological basis and parallel evolutionary history of personate flowers in Penstemon.</title>
        <authorList>
            <person name="Depatie T.H."/>
            <person name="Wessinger C.A."/>
        </authorList>
    </citation>
    <scope>NUCLEOTIDE SEQUENCE [LARGE SCALE GENOMIC DNA]</scope>
    <source>
        <strain evidence="3">WTNN_2</strain>
        <tissue evidence="3">Leaf</tissue>
    </source>
</reference>
<name>A0ABD3RHA8_9LAMI</name>
<organism evidence="3 4">
    <name type="scientific">Penstemon smallii</name>
    <dbReference type="NCBI Taxonomy" id="265156"/>
    <lineage>
        <taxon>Eukaryota</taxon>
        <taxon>Viridiplantae</taxon>
        <taxon>Streptophyta</taxon>
        <taxon>Embryophyta</taxon>
        <taxon>Tracheophyta</taxon>
        <taxon>Spermatophyta</taxon>
        <taxon>Magnoliopsida</taxon>
        <taxon>eudicotyledons</taxon>
        <taxon>Gunneridae</taxon>
        <taxon>Pentapetalae</taxon>
        <taxon>asterids</taxon>
        <taxon>lamiids</taxon>
        <taxon>Lamiales</taxon>
        <taxon>Plantaginaceae</taxon>
        <taxon>Cheloneae</taxon>
        <taxon>Penstemon</taxon>
    </lineage>
</organism>
<keyword evidence="4" id="KW-1185">Reference proteome</keyword>
<accession>A0ABD3RHA8</accession>
<evidence type="ECO:0000256" key="2">
    <source>
        <dbReference type="SAM" id="Phobius"/>
    </source>
</evidence>
<evidence type="ECO:0000313" key="4">
    <source>
        <dbReference type="Proteomes" id="UP001634393"/>
    </source>
</evidence>
<dbReference type="Proteomes" id="UP001634393">
    <property type="component" value="Unassembled WGS sequence"/>
</dbReference>